<keyword evidence="5" id="KW-1185">Reference proteome</keyword>
<dbReference type="PANTHER" id="PTHR47537">
    <property type="entry name" value="CUBILIN"/>
    <property type="match status" value="1"/>
</dbReference>
<proteinExistence type="predicted"/>
<evidence type="ECO:0000313" key="4">
    <source>
        <dbReference type="EMBL" id="KAK9890093.1"/>
    </source>
</evidence>
<dbReference type="InterPro" id="IPR053207">
    <property type="entry name" value="Non-NMDA_GluR_Accessory"/>
</dbReference>
<comment type="caution">
    <text evidence="2">Lacks conserved residue(s) required for the propagation of feature annotation.</text>
</comment>
<protein>
    <recommendedName>
        <fullName evidence="3">CUB domain-containing protein</fullName>
    </recommendedName>
</protein>
<organism evidence="4 5">
    <name type="scientific">Henosepilachna vigintioctopunctata</name>
    <dbReference type="NCBI Taxonomy" id="420089"/>
    <lineage>
        <taxon>Eukaryota</taxon>
        <taxon>Metazoa</taxon>
        <taxon>Ecdysozoa</taxon>
        <taxon>Arthropoda</taxon>
        <taxon>Hexapoda</taxon>
        <taxon>Insecta</taxon>
        <taxon>Pterygota</taxon>
        <taxon>Neoptera</taxon>
        <taxon>Endopterygota</taxon>
        <taxon>Coleoptera</taxon>
        <taxon>Polyphaga</taxon>
        <taxon>Cucujiformia</taxon>
        <taxon>Coccinelloidea</taxon>
        <taxon>Coccinellidae</taxon>
        <taxon>Epilachninae</taxon>
        <taxon>Epilachnini</taxon>
        <taxon>Henosepilachna</taxon>
    </lineage>
</organism>
<reference evidence="4 5" key="1">
    <citation type="submission" date="2023-03" db="EMBL/GenBank/DDBJ databases">
        <title>Genome insight into feeding habits of ladybird beetles.</title>
        <authorList>
            <person name="Li H.-S."/>
            <person name="Huang Y.-H."/>
            <person name="Pang H."/>
        </authorList>
    </citation>
    <scope>NUCLEOTIDE SEQUENCE [LARGE SCALE GENOMIC DNA]</scope>
    <source>
        <strain evidence="4">SYSU_2023b</strain>
        <tissue evidence="4">Whole body</tissue>
    </source>
</reference>
<gene>
    <name evidence="4" type="ORF">WA026_008902</name>
</gene>
<evidence type="ECO:0000256" key="1">
    <source>
        <dbReference type="ARBA" id="ARBA00023157"/>
    </source>
</evidence>
<accession>A0AAW1V4U2</accession>
<name>A0AAW1V4U2_9CUCU</name>
<evidence type="ECO:0000259" key="3">
    <source>
        <dbReference type="PROSITE" id="PS01180"/>
    </source>
</evidence>
<dbReference type="SMART" id="SM00042">
    <property type="entry name" value="CUB"/>
    <property type="match status" value="1"/>
</dbReference>
<dbReference type="PROSITE" id="PS01180">
    <property type="entry name" value="CUB"/>
    <property type="match status" value="1"/>
</dbReference>
<dbReference type="CDD" id="cd00041">
    <property type="entry name" value="CUB"/>
    <property type="match status" value="1"/>
</dbReference>
<dbReference type="GO" id="GO:0005886">
    <property type="term" value="C:plasma membrane"/>
    <property type="evidence" value="ECO:0007669"/>
    <property type="project" value="TreeGrafter"/>
</dbReference>
<evidence type="ECO:0000256" key="2">
    <source>
        <dbReference type="PROSITE-ProRule" id="PRU00059"/>
    </source>
</evidence>
<dbReference type="PANTHER" id="PTHR47537:SF3">
    <property type="entry name" value="CUB DOMAIN-CONTAINING PROTEIN"/>
    <property type="match status" value="1"/>
</dbReference>
<dbReference type="InterPro" id="IPR000859">
    <property type="entry name" value="CUB_dom"/>
</dbReference>
<keyword evidence="1 2" id="KW-1015">Disulfide bond</keyword>
<sequence>MRLQNTDCDWLYQDFACNKSALSGIPCVLASPGYPGVYPPHRQCKYHITTSHENVVVRISFTALSLPTNCKSDYISIYKGSTRSSPLLTKICGSQRKTMEYSGSNLLIEFSTGAQRAPFNFNGFVVNLNFFWKNLSAEGLTITTPNRSEVASTAAPTSSTSAVTLANSRTTPGVAASGCDIFISGNNSRHGYFDSREYEWFPICRLFFHGRTTDVVHISLFNYRLRSPSCKTVIEVIDSNVEDKRSIIERICSPTAKQTREHMHDNTGQKTFLSSENSIIITFRRMSNSASTSEAEFLSGAYYFHDEQLSGTMIPKALCDVRYNGATSPLAGMIDNPGSQYLFKTLDGPLICKQQFVPAVNQSVSIKVQTVENSLKEPTCTTQCGDHGCRCVSRIPMKNIDHLMLLGENDFNIVCLCGPSLLEWLPVSVRTWGSLTILYSIAKFNGNNKGLTFSASYSFNTDGICGEHIYTVHSGEIVMNNPSSNENLNNFNYQSCTWILHSNVERQLELDISSTQNRPCTAWNITVHDYDPDAQKKHLGSTLYTFCSRDNSKLFMLPWKLNTVVVRLFTISRTLPQFIVKWKSQVIRARYTSSPAPNVHSFSVRVEPSLLGLLYLLYCLERLYFVFFGSRVIFR</sequence>
<feature type="domain" description="CUB" evidence="3">
    <location>
        <begin position="17"/>
        <end position="131"/>
    </location>
</feature>
<feature type="disulfide bond" evidence="2">
    <location>
        <begin position="17"/>
        <end position="44"/>
    </location>
</feature>
<dbReference type="InterPro" id="IPR035914">
    <property type="entry name" value="Sperma_CUB_dom_sf"/>
</dbReference>
<dbReference type="Gene3D" id="2.60.120.290">
    <property type="entry name" value="Spermadhesin, CUB domain"/>
    <property type="match status" value="1"/>
</dbReference>
<dbReference type="SUPFAM" id="SSF49854">
    <property type="entry name" value="Spermadhesin, CUB domain"/>
    <property type="match status" value="1"/>
</dbReference>
<dbReference type="EMBL" id="JARQZJ010000124">
    <property type="protein sequence ID" value="KAK9890093.1"/>
    <property type="molecule type" value="Genomic_DNA"/>
</dbReference>
<evidence type="ECO:0000313" key="5">
    <source>
        <dbReference type="Proteomes" id="UP001431783"/>
    </source>
</evidence>
<dbReference type="Proteomes" id="UP001431783">
    <property type="component" value="Unassembled WGS sequence"/>
</dbReference>
<dbReference type="AlphaFoldDB" id="A0AAW1V4U2"/>
<dbReference type="Pfam" id="PF00431">
    <property type="entry name" value="CUB"/>
    <property type="match status" value="1"/>
</dbReference>
<comment type="caution">
    <text evidence="4">The sequence shown here is derived from an EMBL/GenBank/DDBJ whole genome shotgun (WGS) entry which is preliminary data.</text>
</comment>